<evidence type="ECO:0000313" key="1">
    <source>
        <dbReference type="EMBL" id="CAE0666888.1"/>
    </source>
</evidence>
<dbReference type="SUPFAM" id="SSF117281">
    <property type="entry name" value="Kelch motif"/>
    <property type="match status" value="1"/>
</dbReference>
<organism evidence="1">
    <name type="scientific">Lotharella globosa</name>
    <dbReference type="NCBI Taxonomy" id="91324"/>
    <lineage>
        <taxon>Eukaryota</taxon>
        <taxon>Sar</taxon>
        <taxon>Rhizaria</taxon>
        <taxon>Cercozoa</taxon>
        <taxon>Chlorarachniophyceae</taxon>
        <taxon>Lotharella</taxon>
    </lineage>
</organism>
<dbReference type="EMBL" id="HBIV01025777">
    <property type="protein sequence ID" value="CAE0666888.1"/>
    <property type="molecule type" value="Transcribed_RNA"/>
</dbReference>
<protein>
    <submittedName>
        <fullName evidence="1">Uncharacterized protein</fullName>
    </submittedName>
</protein>
<sequence length="109" mass="11856">MGGLPRKTGCGRAACAVQRTTPTKVEETKHEPDFESKYITWMQVTPMSTAREFPGIAISPEGSKLYVAGGMSSAGWRGQRSCYTSVEVMDIEDALSGVISGSFSFFFPY</sequence>
<dbReference type="InterPro" id="IPR015915">
    <property type="entry name" value="Kelch-typ_b-propeller"/>
</dbReference>
<accession>A0A7S3YZF9</accession>
<name>A0A7S3YZF9_9EUKA</name>
<proteinExistence type="predicted"/>
<dbReference type="AlphaFoldDB" id="A0A7S3YZF9"/>
<dbReference type="Gene3D" id="2.120.10.80">
    <property type="entry name" value="Kelch-type beta propeller"/>
    <property type="match status" value="1"/>
</dbReference>
<gene>
    <name evidence="1" type="ORF">LGLO00237_LOCUS18503</name>
</gene>
<reference evidence="1" key="1">
    <citation type="submission" date="2021-01" db="EMBL/GenBank/DDBJ databases">
        <authorList>
            <person name="Corre E."/>
            <person name="Pelletier E."/>
            <person name="Niang G."/>
            <person name="Scheremetjew M."/>
            <person name="Finn R."/>
            <person name="Kale V."/>
            <person name="Holt S."/>
            <person name="Cochrane G."/>
            <person name="Meng A."/>
            <person name="Brown T."/>
            <person name="Cohen L."/>
        </authorList>
    </citation>
    <scope>NUCLEOTIDE SEQUENCE</scope>
    <source>
        <strain evidence="1">CCCM811</strain>
    </source>
</reference>